<dbReference type="AlphaFoldDB" id="A0A5K7SGM7"/>
<accession>A0A5K7SGM7</accession>
<gene>
    <name evidence="1" type="ORF">AQPE_4974</name>
</gene>
<reference evidence="1" key="1">
    <citation type="journal article" date="2020" name="Int. J. Syst. Evol. Microbiol.">
        <title>Aquipluma nitroreducens gen. nov. sp. nov., a novel facultatively anaerobic bacterium isolated from a freshwater lake.</title>
        <authorList>
            <person name="Watanabe M."/>
            <person name="Kojima H."/>
            <person name="Fukui M."/>
        </authorList>
    </citation>
    <scope>NUCLEOTIDE SEQUENCE</scope>
    <source>
        <strain evidence="1">MeG22</strain>
    </source>
</reference>
<proteinExistence type="predicted"/>
<name>A0A5K7SGM7_9BACT</name>
<dbReference type="Proteomes" id="UP001193389">
    <property type="component" value="Chromosome"/>
</dbReference>
<organism evidence="1 2">
    <name type="scientific">Aquipluma nitroreducens</name>
    <dbReference type="NCBI Taxonomy" id="2010828"/>
    <lineage>
        <taxon>Bacteria</taxon>
        <taxon>Pseudomonadati</taxon>
        <taxon>Bacteroidota</taxon>
        <taxon>Bacteroidia</taxon>
        <taxon>Marinilabiliales</taxon>
        <taxon>Prolixibacteraceae</taxon>
        <taxon>Aquipluma</taxon>
    </lineage>
</organism>
<dbReference type="EMBL" id="AP018694">
    <property type="protein sequence ID" value="BBE20780.1"/>
    <property type="molecule type" value="Genomic_DNA"/>
</dbReference>
<sequence length="39" mass="4738">MNFEILKKDDLQWVHPFLLSAKLIKENTDLLIYYLPFNL</sequence>
<protein>
    <submittedName>
        <fullName evidence="1">Uncharacterized protein</fullName>
    </submittedName>
</protein>
<evidence type="ECO:0000313" key="1">
    <source>
        <dbReference type="EMBL" id="BBE20780.1"/>
    </source>
</evidence>
<dbReference type="KEGG" id="anf:AQPE_4974"/>
<keyword evidence="2" id="KW-1185">Reference proteome</keyword>
<evidence type="ECO:0000313" key="2">
    <source>
        <dbReference type="Proteomes" id="UP001193389"/>
    </source>
</evidence>